<sequence length="589" mass="66619">MNTSTTYSSRDRISLLSAWPLAASVAVPLPYTFLSTALILPYLLLITSTLLLVWMMVRTLVNHDTVTDYFFHSGILAVVMAYVLYLCVTPWLHEGVMTGFPTNKYIVLALAYLMVYLLAVLLFRADIRVFRIFSLWMTVLAMVLAVQFYYIAFFTDKEYDGRGLLFGRHLLAMFLVLTAYFLLHGAAFGRWVRWVLVGLLVVTVLFCASRTVVLALLVSASTVVVLYRREWLRMRYLIPAISLLVAIGIAFYFLHPDSMDGRLLLWKIGLSALDAGNIWLGRGAGFMEYHLADLQGAALRDAVLSDRMLAGDVRAVLNEYIRFLVENGVVGCLLTVTLVGWTLRVFLRHRHYMLIGALLFLLLCAISSYPLLSIPIHLLAVILVAYATVLISKHKEGTPVRRHGRFLWYGGGGLIIVSVLAVGFIACRYASTLYQWHTKGRAILVHYNEPLFYKTYTDFERILGEEPAFVSDYANKLLSVGDTEVAIPLLERAVSIQPTADRYMQLGQGYEQIGSVPGAAEAYEKAVHILPKSFLPKYLLFDLYRQHKDQLFARRWAEEISQHPVKVPSEQVQGIRQEAENYLKTINTN</sequence>
<evidence type="ECO:0000256" key="1">
    <source>
        <dbReference type="ARBA" id="ARBA00004141"/>
    </source>
</evidence>
<dbReference type="GO" id="GO:0016020">
    <property type="term" value="C:membrane"/>
    <property type="evidence" value="ECO:0007669"/>
    <property type="project" value="UniProtKB-SubCell"/>
</dbReference>
<dbReference type="PANTHER" id="PTHR37422:SF13">
    <property type="entry name" value="LIPOPOLYSACCHARIDE BIOSYNTHESIS PROTEIN PA4999-RELATED"/>
    <property type="match status" value="1"/>
</dbReference>
<feature type="transmembrane region" description="Helical" evidence="6">
    <location>
        <begin position="69"/>
        <end position="93"/>
    </location>
</feature>
<name>A0A4U0H963_9SPHI</name>
<reference evidence="8 9" key="1">
    <citation type="submission" date="2019-04" db="EMBL/GenBank/DDBJ databases">
        <title>Sphingobacterium olei sp. nov., isolated from oil-contaminated soil.</title>
        <authorList>
            <person name="Liu B."/>
        </authorList>
    </citation>
    <scope>NUCLEOTIDE SEQUENCE [LARGE SCALE GENOMIC DNA]</scope>
    <source>
        <strain evidence="8 9">Y3L14</strain>
    </source>
</reference>
<dbReference type="Pfam" id="PF04932">
    <property type="entry name" value="Wzy_C"/>
    <property type="match status" value="1"/>
</dbReference>
<keyword evidence="5" id="KW-0802">TPR repeat</keyword>
<dbReference type="SUPFAM" id="SSF48452">
    <property type="entry name" value="TPR-like"/>
    <property type="match status" value="1"/>
</dbReference>
<feature type="transmembrane region" description="Helical" evidence="6">
    <location>
        <begin position="352"/>
        <end position="370"/>
    </location>
</feature>
<proteinExistence type="predicted"/>
<feature type="transmembrane region" description="Helical" evidence="6">
    <location>
        <begin position="105"/>
        <end position="123"/>
    </location>
</feature>
<feature type="domain" description="O-antigen ligase-related" evidence="7">
    <location>
        <begin position="197"/>
        <end position="335"/>
    </location>
</feature>
<feature type="transmembrane region" description="Helical" evidence="6">
    <location>
        <begin position="328"/>
        <end position="347"/>
    </location>
</feature>
<feature type="transmembrane region" description="Helical" evidence="6">
    <location>
        <begin position="406"/>
        <end position="426"/>
    </location>
</feature>
<accession>A0A4U0H963</accession>
<keyword evidence="9" id="KW-1185">Reference proteome</keyword>
<evidence type="ECO:0000313" key="9">
    <source>
        <dbReference type="Proteomes" id="UP000309872"/>
    </source>
</evidence>
<evidence type="ECO:0000256" key="4">
    <source>
        <dbReference type="ARBA" id="ARBA00023136"/>
    </source>
</evidence>
<dbReference type="InterPro" id="IPR007016">
    <property type="entry name" value="O-antigen_ligase-rel_domated"/>
</dbReference>
<dbReference type="RefSeq" id="WP_136819245.1">
    <property type="nucleotide sequence ID" value="NZ_BMJX01000001.1"/>
</dbReference>
<comment type="caution">
    <text evidence="8">The sequence shown here is derived from an EMBL/GenBank/DDBJ whole genome shotgun (WGS) entry which is preliminary data.</text>
</comment>
<comment type="subcellular location">
    <subcellularLocation>
        <location evidence="1">Membrane</location>
        <topology evidence="1">Multi-pass membrane protein</topology>
    </subcellularLocation>
</comment>
<feature type="transmembrane region" description="Helical" evidence="6">
    <location>
        <begin position="376"/>
        <end position="394"/>
    </location>
</feature>
<gene>
    <name evidence="8" type="ORF">FAZ19_03755</name>
</gene>
<dbReference type="InterPro" id="IPR051533">
    <property type="entry name" value="WaaL-like"/>
</dbReference>
<dbReference type="EMBL" id="SUKA01000001">
    <property type="protein sequence ID" value="TJY68380.1"/>
    <property type="molecule type" value="Genomic_DNA"/>
</dbReference>
<keyword evidence="4 6" id="KW-0472">Membrane</keyword>
<dbReference type="InterPro" id="IPR019734">
    <property type="entry name" value="TPR_rpt"/>
</dbReference>
<evidence type="ECO:0000256" key="6">
    <source>
        <dbReference type="SAM" id="Phobius"/>
    </source>
</evidence>
<feature type="transmembrane region" description="Helical" evidence="6">
    <location>
        <begin position="165"/>
        <end position="183"/>
    </location>
</feature>
<dbReference type="PANTHER" id="PTHR37422">
    <property type="entry name" value="TEICHURONIC ACID BIOSYNTHESIS PROTEIN TUAE"/>
    <property type="match status" value="1"/>
</dbReference>
<dbReference type="Proteomes" id="UP000309872">
    <property type="component" value="Unassembled WGS sequence"/>
</dbReference>
<dbReference type="PROSITE" id="PS50005">
    <property type="entry name" value="TPR"/>
    <property type="match status" value="1"/>
</dbReference>
<protein>
    <recommendedName>
        <fullName evidence="7">O-antigen ligase-related domain-containing protein</fullName>
    </recommendedName>
</protein>
<evidence type="ECO:0000259" key="7">
    <source>
        <dbReference type="Pfam" id="PF04932"/>
    </source>
</evidence>
<feature type="transmembrane region" description="Helical" evidence="6">
    <location>
        <begin position="39"/>
        <end position="57"/>
    </location>
</feature>
<organism evidence="8 9">
    <name type="scientific">Sphingobacterium alkalisoli</name>
    <dbReference type="NCBI Taxonomy" id="1874115"/>
    <lineage>
        <taxon>Bacteria</taxon>
        <taxon>Pseudomonadati</taxon>
        <taxon>Bacteroidota</taxon>
        <taxon>Sphingobacteriia</taxon>
        <taxon>Sphingobacteriales</taxon>
        <taxon>Sphingobacteriaceae</taxon>
        <taxon>Sphingobacterium</taxon>
    </lineage>
</organism>
<evidence type="ECO:0000313" key="8">
    <source>
        <dbReference type="EMBL" id="TJY68380.1"/>
    </source>
</evidence>
<keyword evidence="3 6" id="KW-1133">Transmembrane helix</keyword>
<feature type="transmembrane region" description="Helical" evidence="6">
    <location>
        <begin position="236"/>
        <end position="254"/>
    </location>
</feature>
<feature type="transmembrane region" description="Helical" evidence="6">
    <location>
        <begin position="195"/>
        <end position="224"/>
    </location>
</feature>
<dbReference type="OrthoDB" id="1454576at2"/>
<keyword evidence="2 6" id="KW-0812">Transmembrane</keyword>
<feature type="transmembrane region" description="Helical" evidence="6">
    <location>
        <begin position="135"/>
        <end position="153"/>
    </location>
</feature>
<evidence type="ECO:0000256" key="5">
    <source>
        <dbReference type="PROSITE-ProRule" id="PRU00339"/>
    </source>
</evidence>
<dbReference type="Gene3D" id="1.25.40.10">
    <property type="entry name" value="Tetratricopeptide repeat domain"/>
    <property type="match status" value="1"/>
</dbReference>
<feature type="transmembrane region" description="Helical" evidence="6">
    <location>
        <begin position="12"/>
        <end position="33"/>
    </location>
</feature>
<evidence type="ECO:0000256" key="3">
    <source>
        <dbReference type="ARBA" id="ARBA00022989"/>
    </source>
</evidence>
<evidence type="ECO:0000256" key="2">
    <source>
        <dbReference type="ARBA" id="ARBA00022692"/>
    </source>
</evidence>
<feature type="repeat" description="TPR" evidence="5">
    <location>
        <begin position="500"/>
        <end position="533"/>
    </location>
</feature>
<dbReference type="AlphaFoldDB" id="A0A4U0H963"/>
<dbReference type="InterPro" id="IPR011990">
    <property type="entry name" value="TPR-like_helical_dom_sf"/>
</dbReference>